<evidence type="ECO:0000256" key="10">
    <source>
        <dbReference type="ARBA" id="ARBA00023077"/>
    </source>
</evidence>
<gene>
    <name evidence="18" type="ORF">MM239_08940</name>
</gene>
<feature type="domain" description="TonB-dependent receptor plug" evidence="17">
    <location>
        <begin position="152"/>
        <end position="242"/>
    </location>
</feature>
<keyword evidence="12 18" id="KW-0675">Receptor</keyword>
<keyword evidence="19" id="KW-1185">Reference proteome</keyword>
<keyword evidence="11 14" id="KW-0472">Membrane</keyword>
<dbReference type="SUPFAM" id="SSF49464">
    <property type="entry name" value="Carboxypeptidase regulatory domain-like"/>
    <property type="match status" value="1"/>
</dbReference>
<evidence type="ECO:0000256" key="12">
    <source>
        <dbReference type="ARBA" id="ARBA00023170"/>
    </source>
</evidence>
<keyword evidence="5" id="KW-0410">Iron transport</keyword>
<dbReference type="InterPro" id="IPR008969">
    <property type="entry name" value="CarboxyPept-like_regulatory"/>
</dbReference>
<dbReference type="CDD" id="cd01347">
    <property type="entry name" value="ligand_gated_channel"/>
    <property type="match status" value="1"/>
</dbReference>
<keyword evidence="6 14" id="KW-0812">Transmembrane</keyword>
<dbReference type="Proteomes" id="UP001165489">
    <property type="component" value="Unassembled WGS sequence"/>
</dbReference>
<keyword evidence="13 14" id="KW-0998">Cell outer membrane</keyword>
<keyword evidence="3 14" id="KW-0813">Transport</keyword>
<keyword evidence="10 15" id="KW-0798">TonB box</keyword>
<comment type="subcellular location">
    <subcellularLocation>
        <location evidence="1 14">Cell outer membrane</location>
        <topology evidence="1 14">Multi-pass membrane protein</topology>
    </subcellularLocation>
</comment>
<evidence type="ECO:0000256" key="15">
    <source>
        <dbReference type="RuleBase" id="RU003357"/>
    </source>
</evidence>
<dbReference type="InterPro" id="IPR000531">
    <property type="entry name" value="Beta-barrel_TonB"/>
</dbReference>
<evidence type="ECO:0000256" key="4">
    <source>
        <dbReference type="ARBA" id="ARBA00022452"/>
    </source>
</evidence>
<evidence type="ECO:0000259" key="17">
    <source>
        <dbReference type="Pfam" id="PF07715"/>
    </source>
</evidence>
<dbReference type="InterPro" id="IPR010105">
    <property type="entry name" value="TonB_sidphr_rcpt"/>
</dbReference>
<evidence type="ECO:0000256" key="5">
    <source>
        <dbReference type="ARBA" id="ARBA00022496"/>
    </source>
</evidence>
<protein>
    <submittedName>
        <fullName evidence="18">TonB-dependent receptor</fullName>
    </submittedName>
</protein>
<dbReference type="Pfam" id="PF00593">
    <property type="entry name" value="TonB_dep_Rec_b-barrel"/>
    <property type="match status" value="1"/>
</dbReference>
<evidence type="ECO:0000256" key="11">
    <source>
        <dbReference type="ARBA" id="ARBA00023136"/>
    </source>
</evidence>
<dbReference type="InterPro" id="IPR036942">
    <property type="entry name" value="Beta-barrel_TonB_sf"/>
</dbReference>
<name>A0ABS9UZH6_9BACT</name>
<accession>A0ABS9UZH6</accession>
<comment type="caution">
    <text evidence="18">The sequence shown here is derived from an EMBL/GenBank/DDBJ whole genome shotgun (WGS) entry which is preliminary data.</text>
</comment>
<dbReference type="Pfam" id="PF13715">
    <property type="entry name" value="CarbopepD_reg_2"/>
    <property type="match status" value="1"/>
</dbReference>
<dbReference type="PANTHER" id="PTHR32552:SF68">
    <property type="entry name" value="FERRICHROME OUTER MEMBRANE TRANSPORTER_PHAGE RECEPTOR"/>
    <property type="match status" value="1"/>
</dbReference>
<evidence type="ECO:0000256" key="14">
    <source>
        <dbReference type="PROSITE-ProRule" id="PRU01360"/>
    </source>
</evidence>
<dbReference type="EMBL" id="JAKZGP010000018">
    <property type="protein sequence ID" value="MCH7409519.1"/>
    <property type="molecule type" value="Genomic_DNA"/>
</dbReference>
<dbReference type="Pfam" id="PF07715">
    <property type="entry name" value="Plug"/>
    <property type="match status" value="1"/>
</dbReference>
<keyword evidence="9" id="KW-0406">Ion transport</keyword>
<dbReference type="InterPro" id="IPR037066">
    <property type="entry name" value="Plug_dom_sf"/>
</dbReference>
<keyword evidence="8" id="KW-0408">Iron</keyword>
<dbReference type="SUPFAM" id="SSF56935">
    <property type="entry name" value="Porins"/>
    <property type="match status" value="1"/>
</dbReference>
<dbReference type="Gene3D" id="2.40.170.20">
    <property type="entry name" value="TonB-dependent receptor, beta-barrel domain"/>
    <property type="match status" value="1"/>
</dbReference>
<evidence type="ECO:0000256" key="9">
    <source>
        <dbReference type="ARBA" id="ARBA00023065"/>
    </source>
</evidence>
<dbReference type="InterPro" id="IPR012910">
    <property type="entry name" value="Plug_dom"/>
</dbReference>
<dbReference type="RefSeq" id="WP_241347865.1">
    <property type="nucleotide sequence ID" value="NZ_JAKZGP010000018.1"/>
</dbReference>
<dbReference type="InterPro" id="IPR039426">
    <property type="entry name" value="TonB-dep_rcpt-like"/>
</dbReference>
<dbReference type="PROSITE" id="PS52016">
    <property type="entry name" value="TONB_DEPENDENT_REC_3"/>
    <property type="match status" value="1"/>
</dbReference>
<evidence type="ECO:0000256" key="6">
    <source>
        <dbReference type="ARBA" id="ARBA00022692"/>
    </source>
</evidence>
<dbReference type="Gene3D" id="2.170.130.10">
    <property type="entry name" value="TonB-dependent receptor, plug domain"/>
    <property type="match status" value="1"/>
</dbReference>
<evidence type="ECO:0000256" key="2">
    <source>
        <dbReference type="ARBA" id="ARBA00009810"/>
    </source>
</evidence>
<evidence type="ECO:0000313" key="18">
    <source>
        <dbReference type="EMBL" id="MCH7409519.1"/>
    </source>
</evidence>
<evidence type="ECO:0000313" key="19">
    <source>
        <dbReference type="Proteomes" id="UP001165489"/>
    </source>
</evidence>
<keyword evidence="4 14" id="KW-1134">Transmembrane beta strand</keyword>
<reference evidence="18" key="1">
    <citation type="submission" date="2022-03" db="EMBL/GenBank/DDBJ databases">
        <title>De novo assembled genomes of Belliella spp. (Cyclobacteriaceae) strains.</title>
        <authorList>
            <person name="Szabo A."/>
            <person name="Korponai K."/>
            <person name="Felfoldi T."/>
        </authorList>
    </citation>
    <scope>NUCLEOTIDE SEQUENCE</scope>
    <source>
        <strain evidence="18">DSM 111904</strain>
    </source>
</reference>
<keyword evidence="7" id="KW-0732">Signal</keyword>
<sequence>MKTLICSLPTADRKSFAIYLIILINFIWISNSQAQQNTAKIQGKVLTDKGLPIPFANVYLKDKNKGALTDEEGHFTIDQVSPGKYILVISHLGYATKEIQLKLENGQTLKVPAVSLLENGSDLLEFTLTDSKINPLANKKTDYVARMPLENLENPQIYNVVSKELIKEQVITDIGETVRNAPGVVPITYASGGFGTTFRGFSTGINARNGMEAATGRSSLDIANVERIEILKGPSATLFGANVSSFGGVVNLVTKAPMEERQTEITYTTGSFNLHRITADVNTPLNEDNTVLLRVNTALNREKSFMDYGFNNTFIIAPSLLYKASERLTITLDMEYFNANSTRPQYSRYAPNAGITSPRQLQIDYRTSLYHEDADSQTAATKLFAQAKYQLGKNWTSTTLFSFLNEDVKYSYQAQPTWISPTEVARSVGMWGPIYANYTNFQQNFNGEFQTGNIDHKVLIGANLRAFDSRSEYSTTDGFIDTVNVTNDFRPLRRFEMDSQLIPRFFPGWHSHNDLTHSAYIADVIQLTDRLSTMLSLRLDHFKRPDDDDVAGFEQTALAPKVGIVYQVLKDRVSVFGNYMSGFQNQAPRMQPNGQQLSINPVFATQSEGGIKAELFEKRLSTTISYYHIAIENAVRVNADGFAVQDGQQVSKGLDIEVIANPIAGLNLIAGYAYNDNRIIRASDESIEGNKANDAPEHVANFWASYSFQHRLKGFGLGLGGNHVGSSFMFTDNVFTIPSYTLLNATAFYEQGNWRVALKLNNITNEQYWSFLGVAQAPTNYMANLSLRF</sequence>
<feature type="domain" description="TonB-dependent receptor-like beta-barrel" evidence="16">
    <location>
        <begin position="338"/>
        <end position="763"/>
    </location>
</feature>
<dbReference type="NCBIfam" id="TIGR01783">
    <property type="entry name" value="TonB-siderophor"/>
    <property type="match status" value="1"/>
</dbReference>
<evidence type="ECO:0000256" key="7">
    <source>
        <dbReference type="ARBA" id="ARBA00022729"/>
    </source>
</evidence>
<evidence type="ECO:0000256" key="13">
    <source>
        <dbReference type="ARBA" id="ARBA00023237"/>
    </source>
</evidence>
<comment type="similarity">
    <text evidence="2 14 15">Belongs to the TonB-dependent receptor family.</text>
</comment>
<evidence type="ECO:0000256" key="1">
    <source>
        <dbReference type="ARBA" id="ARBA00004571"/>
    </source>
</evidence>
<dbReference type="Gene3D" id="2.60.40.1120">
    <property type="entry name" value="Carboxypeptidase-like, regulatory domain"/>
    <property type="match status" value="1"/>
</dbReference>
<proteinExistence type="inferred from homology"/>
<organism evidence="18 19">
    <name type="scientific">Belliella filtrata</name>
    <dbReference type="NCBI Taxonomy" id="2923435"/>
    <lineage>
        <taxon>Bacteria</taxon>
        <taxon>Pseudomonadati</taxon>
        <taxon>Bacteroidota</taxon>
        <taxon>Cytophagia</taxon>
        <taxon>Cytophagales</taxon>
        <taxon>Cyclobacteriaceae</taxon>
        <taxon>Belliella</taxon>
    </lineage>
</organism>
<evidence type="ECO:0000256" key="3">
    <source>
        <dbReference type="ARBA" id="ARBA00022448"/>
    </source>
</evidence>
<evidence type="ECO:0000256" key="8">
    <source>
        <dbReference type="ARBA" id="ARBA00023004"/>
    </source>
</evidence>
<dbReference type="PANTHER" id="PTHR32552">
    <property type="entry name" value="FERRICHROME IRON RECEPTOR-RELATED"/>
    <property type="match status" value="1"/>
</dbReference>
<evidence type="ECO:0000259" key="16">
    <source>
        <dbReference type="Pfam" id="PF00593"/>
    </source>
</evidence>